<accession>A0A6I4UIB8</accession>
<dbReference type="Proteomes" id="UP000548685">
    <property type="component" value="Unassembled WGS sequence"/>
</dbReference>
<sequence length="417" mass="45022">MTRVLHVLDHSLPLHSGYTFRTRAILKAQEGLGLEVRGITGQRHNLQAVLNGSPEEADGLTFHRTPGTPSGPPPLREMGEIEALTASIIALADEWRPDIIHAHSPALCGAAAQRAARALGIPFVYEIRAFWEDAAVGNLTGTEGSIKYRLTRALETQVAKAADALFTICEGLRQDLAERGIPDSRIHVMRNGVDLDLFGDPPLRDGVLAADLGIADGAPVIGYIGSFYAYEGVDDLIAAMPLLRRSHPDSRLLLVGAGPMDESWRAAAAKLPEPEAVIFTGRVPHGAVERYYSLVDVLAYPRKAQRLTDLVTPLKPLEAMAQRRLVAASSVGGHRELITDGETGTLFEPDDPAACAAALARLLDAREGWEAMKDRAVTHVRTRHDWAANARDYLSVYHLLLARNQSGAAGRMAAMAG</sequence>
<keyword evidence="3" id="KW-0808">Transferase</keyword>
<dbReference type="InterPro" id="IPR028098">
    <property type="entry name" value="Glyco_trans_4-like_N"/>
</dbReference>
<feature type="domain" description="Glycosyltransferase subfamily 4-like N-terminal" evidence="1">
    <location>
        <begin position="17"/>
        <end position="192"/>
    </location>
</feature>
<protein>
    <submittedName>
        <fullName evidence="3">Glycosyltransferase, exosortase A system-associated</fullName>
    </submittedName>
    <submittedName>
        <fullName evidence="2">PEP-CTERM/exosortase A-associated glycosyltransferase</fullName>
    </submittedName>
</protein>
<evidence type="ECO:0000259" key="1">
    <source>
        <dbReference type="Pfam" id="PF13579"/>
    </source>
</evidence>
<dbReference type="Pfam" id="PF13579">
    <property type="entry name" value="Glyco_trans_4_4"/>
    <property type="match status" value="1"/>
</dbReference>
<evidence type="ECO:0000313" key="2">
    <source>
        <dbReference type="EMBL" id="MBB3776308.1"/>
    </source>
</evidence>
<keyword evidence="5" id="KW-1185">Reference proteome</keyword>
<dbReference type="RefSeq" id="WP_160760751.1">
    <property type="nucleotide sequence ID" value="NZ_BAAADZ010000010.1"/>
</dbReference>
<dbReference type="OrthoDB" id="9790710at2"/>
<gene>
    <name evidence="2" type="ORF">FHS52_002277</name>
    <name evidence="3" type="ORF">GRI59_08300</name>
</gene>
<evidence type="ECO:0000313" key="5">
    <source>
        <dbReference type="Proteomes" id="UP000548685"/>
    </source>
</evidence>
<dbReference type="InterPro" id="IPR024004">
    <property type="entry name" value="PEP-CTERM/XrtA_GlycosylTrfase"/>
</dbReference>
<dbReference type="PANTHER" id="PTHR45947">
    <property type="entry name" value="SULFOQUINOVOSYL TRANSFERASE SQD2"/>
    <property type="match status" value="1"/>
</dbReference>
<dbReference type="PANTHER" id="PTHR45947:SF3">
    <property type="entry name" value="SULFOQUINOVOSYL TRANSFERASE SQD2"/>
    <property type="match status" value="1"/>
</dbReference>
<dbReference type="CDD" id="cd03794">
    <property type="entry name" value="GT4_WbuB-like"/>
    <property type="match status" value="1"/>
</dbReference>
<organism evidence="3 4">
    <name type="scientific">Erythrobacter ramosus</name>
    <dbReference type="NCBI Taxonomy" id="35811"/>
    <lineage>
        <taxon>Bacteria</taxon>
        <taxon>Pseudomonadati</taxon>
        <taxon>Pseudomonadota</taxon>
        <taxon>Alphaproteobacteria</taxon>
        <taxon>Sphingomonadales</taxon>
        <taxon>Erythrobacteraceae</taxon>
        <taxon>Erythrobacter/Porphyrobacter group</taxon>
        <taxon>Erythrobacter</taxon>
    </lineage>
</organism>
<dbReference type="GO" id="GO:0016758">
    <property type="term" value="F:hexosyltransferase activity"/>
    <property type="evidence" value="ECO:0007669"/>
    <property type="project" value="TreeGrafter"/>
</dbReference>
<dbReference type="Gene3D" id="3.40.50.2000">
    <property type="entry name" value="Glycogen Phosphorylase B"/>
    <property type="match status" value="2"/>
</dbReference>
<comment type="caution">
    <text evidence="3">The sequence shown here is derived from an EMBL/GenBank/DDBJ whole genome shotgun (WGS) entry which is preliminary data.</text>
</comment>
<dbReference type="Pfam" id="PF13692">
    <property type="entry name" value="Glyco_trans_1_4"/>
    <property type="match status" value="1"/>
</dbReference>
<dbReference type="InterPro" id="IPR050194">
    <property type="entry name" value="Glycosyltransferase_grp1"/>
</dbReference>
<evidence type="ECO:0000313" key="4">
    <source>
        <dbReference type="Proteomes" id="UP000430021"/>
    </source>
</evidence>
<dbReference type="Proteomes" id="UP000430021">
    <property type="component" value="Unassembled WGS sequence"/>
</dbReference>
<dbReference type="NCBIfam" id="TIGR04063">
    <property type="entry name" value="stp3"/>
    <property type="match status" value="1"/>
</dbReference>
<name>A0A6I4UIB8_9SPHN</name>
<dbReference type="SUPFAM" id="SSF53756">
    <property type="entry name" value="UDP-Glycosyltransferase/glycogen phosphorylase"/>
    <property type="match status" value="1"/>
</dbReference>
<dbReference type="EMBL" id="WTYB01000002">
    <property type="protein sequence ID" value="MXP38610.1"/>
    <property type="molecule type" value="Genomic_DNA"/>
</dbReference>
<dbReference type="EMBL" id="JACICE010000002">
    <property type="protein sequence ID" value="MBB3776308.1"/>
    <property type="molecule type" value="Genomic_DNA"/>
</dbReference>
<proteinExistence type="predicted"/>
<evidence type="ECO:0000313" key="3">
    <source>
        <dbReference type="EMBL" id="MXP38610.1"/>
    </source>
</evidence>
<dbReference type="AlphaFoldDB" id="A0A6I4UIB8"/>
<reference evidence="2 5" key="2">
    <citation type="submission" date="2020-08" db="EMBL/GenBank/DDBJ databases">
        <title>Genomic Encyclopedia of Type Strains, Phase IV (KMG-IV): sequencing the most valuable type-strain genomes for metagenomic binning, comparative biology and taxonomic classification.</title>
        <authorList>
            <person name="Goeker M."/>
        </authorList>
    </citation>
    <scope>NUCLEOTIDE SEQUENCE [LARGE SCALE GENOMIC DNA]</scope>
    <source>
        <strain evidence="2 5">DSM 8510</strain>
    </source>
</reference>
<reference evidence="3 4" key="1">
    <citation type="submission" date="2019-12" db="EMBL/GenBank/DDBJ databases">
        <title>Genomic-based taxomic classification of the family Erythrobacteraceae.</title>
        <authorList>
            <person name="Xu L."/>
        </authorList>
    </citation>
    <scope>NUCLEOTIDE SEQUENCE [LARGE SCALE GENOMIC DNA]</scope>
    <source>
        <strain evidence="3 4">JCM 10282</strain>
    </source>
</reference>